<dbReference type="AlphaFoldDB" id="A0AA39UI21"/>
<organism evidence="2 3">
    <name type="scientific">Armillaria luteobubalina</name>
    <dbReference type="NCBI Taxonomy" id="153913"/>
    <lineage>
        <taxon>Eukaryota</taxon>
        <taxon>Fungi</taxon>
        <taxon>Dikarya</taxon>
        <taxon>Basidiomycota</taxon>
        <taxon>Agaricomycotina</taxon>
        <taxon>Agaricomycetes</taxon>
        <taxon>Agaricomycetidae</taxon>
        <taxon>Agaricales</taxon>
        <taxon>Marasmiineae</taxon>
        <taxon>Physalacriaceae</taxon>
        <taxon>Armillaria</taxon>
    </lineage>
</organism>
<evidence type="ECO:0000313" key="2">
    <source>
        <dbReference type="EMBL" id="KAK0488398.1"/>
    </source>
</evidence>
<reference evidence="2" key="1">
    <citation type="submission" date="2023-06" db="EMBL/GenBank/DDBJ databases">
        <authorList>
            <consortium name="Lawrence Berkeley National Laboratory"/>
            <person name="Ahrendt S."/>
            <person name="Sahu N."/>
            <person name="Indic B."/>
            <person name="Wong-Bajracharya J."/>
            <person name="Merenyi Z."/>
            <person name="Ke H.-M."/>
            <person name="Monk M."/>
            <person name="Kocsube S."/>
            <person name="Drula E."/>
            <person name="Lipzen A."/>
            <person name="Balint B."/>
            <person name="Henrissat B."/>
            <person name="Andreopoulos B."/>
            <person name="Martin F.M."/>
            <person name="Harder C.B."/>
            <person name="Rigling D."/>
            <person name="Ford K.L."/>
            <person name="Foster G.D."/>
            <person name="Pangilinan J."/>
            <person name="Papanicolaou A."/>
            <person name="Barry K."/>
            <person name="LaButti K."/>
            <person name="Viragh M."/>
            <person name="Koriabine M."/>
            <person name="Yan M."/>
            <person name="Riley R."/>
            <person name="Champramary S."/>
            <person name="Plett K.L."/>
            <person name="Tsai I.J."/>
            <person name="Slot J."/>
            <person name="Sipos G."/>
            <person name="Plett J."/>
            <person name="Nagy L.G."/>
            <person name="Grigoriev I.V."/>
        </authorList>
    </citation>
    <scope>NUCLEOTIDE SEQUENCE</scope>
    <source>
        <strain evidence="2">HWK02</strain>
    </source>
</reference>
<evidence type="ECO:0000256" key="1">
    <source>
        <dbReference type="SAM" id="MobiDB-lite"/>
    </source>
</evidence>
<comment type="caution">
    <text evidence="2">The sequence shown here is derived from an EMBL/GenBank/DDBJ whole genome shotgun (WGS) entry which is preliminary data.</text>
</comment>
<dbReference type="Proteomes" id="UP001175228">
    <property type="component" value="Unassembled WGS sequence"/>
</dbReference>
<proteinExistence type="predicted"/>
<evidence type="ECO:0000313" key="3">
    <source>
        <dbReference type="Proteomes" id="UP001175228"/>
    </source>
</evidence>
<feature type="region of interest" description="Disordered" evidence="1">
    <location>
        <begin position="1"/>
        <end position="21"/>
    </location>
</feature>
<accession>A0AA39UI21</accession>
<dbReference type="EMBL" id="JAUEPU010000039">
    <property type="protein sequence ID" value="KAK0488398.1"/>
    <property type="molecule type" value="Genomic_DNA"/>
</dbReference>
<name>A0AA39UI21_9AGAR</name>
<protein>
    <submittedName>
        <fullName evidence="2">Uncharacterized protein</fullName>
    </submittedName>
</protein>
<keyword evidence="3" id="KW-1185">Reference proteome</keyword>
<gene>
    <name evidence="2" type="ORF">EDD18DRAFT_1110364</name>
</gene>
<sequence>MSASAKPVEVPVKNSYEPTGKVGHLEEVGNERTFGRHTEYAEPGHDSGNARDIESLPDHPLKNIATFALAVLCTIRRKEGVVKNNDHSTQNFISPRDARSGLRGFRFMTYSSGSRTMFHQVNLKRTMVAVSPYVLITRSLLDRFLPMPIYPRRFFGNEEQIVGGVGEGQGGGLSLILFQRLVSTILNVRSPLGQLSWAWSWFTAEVHLANYARRKIFRGKCIELALPRKGGEYSPESIANTFVSRVNRPTIRFALHAYFKDDSLLIAIARDKNVWADRCLRMA</sequence>